<dbReference type="Proteomes" id="UP000486601">
    <property type="component" value="Unassembled WGS sequence"/>
</dbReference>
<dbReference type="PANTHER" id="PTHR30509">
    <property type="entry name" value="P-HYDROXYBENZOIC ACID EFFLUX PUMP SUBUNIT-RELATED"/>
    <property type="match status" value="1"/>
</dbReference>
<keyword evidence="5 6" id="KW-0472">Membrane</keyword>
<protein>
    <submittedName>
        <fullName evidence="7">Aromatic acid exporter family protein</fullName>
    </submittedName>
</protein>
<evidence type="ECO:0000256" key="5">
    <source>
        <dbReference type="ARBA" id="ARBA00023136"/>
    </source>
</evidence>
<sequence length="278" mass="31450">MDLKRKAIRVGISASLCMLASNLLKVKFPFFVLLPAVMPISTFFGETIKFGINRIIGSSIGAVIGVIFATIKSQNTLLVGLGIILIVYICNYLKWDSTTSIACLVFVSIIVGIRGTSAFQYSLHRLIDTFIGIAITTIVNNYIFNTDIAQLLKKKVKNIQEDLLNIANTKNFCGDKNELDKIEWELYDMKKKLKICNEEFKFNKKFSLTKDKLESMIYSTTIIFEQIKTIDYINNTKNKNANNTTKPHINNIDAVISAHKNIFFNEIENLNKIINNIS</sequence>
<reference evidence="7 8" key="1">
    <citation type="submission" date="2019-04" db="EMBL/GenBank/DDBJ databases">
        <title>Genome sequencing of Clostridium botulinum Groups I-IV and Clostridium butyricum.</title>
        <authorList>
            <person name="Brunt J."/>
            <person name="Van Vliet A.H.M."/>
            <person name="Stringer S.C."/>
            <person name="Carter A.T."/>
            <person name="Peck M.W."/>
        </authorList>
    </citation>
    <scope>NUCLEOTIDE SEQUENCE [LARGE SCALE GENOMIC DNA]</scope>
    <source>
        <strain evidence="7 8">IFR 18/108</strain>
    </source>
</reference>
<proteinExistence type="predicted"/>
<evidence type="ECO:0000256" key="3">
    <source>
        <dbReference type="ARBA" id="ARBA00022692"/>
    </source>
</evidence>
<comment type="caution">
    <text evidence="7">The sequence shown here is derived from an EMBL/GenBank/DDBJ whole genome shotgun (WGS) entry which is preliminary data.</text>
</comment>
<feature type="transmembrane region" description="Helical" evidence="6">
    <location>
        <begin position="101"/>
        <end position="120"/>
    </location>
</feature>
<keyword evidence="2" id="KW-1003">Cell membrane</keyword>
<keyword evidence="3 6" id="KW-0812">Transmembrane</keyword>
<dbReference type="EMBL" id="SXCS01000005">
    <property type="protein sequence ID" value="NFR61852.1"/>
    <property type="molecule type" value="Genomic_DNA"/>
</dbReference>
<feature type="transmembrane region" description="Helical" evidence="6">
    <location>
        <begin position="126"/>
        <end position="144"/>
    </location>
</feature>
<dbReference type="PANTHER" id="PTHR30509:SF9">
    <property type="entry name" value="MULTIDRUG RESISTANCE PROTEIN MDTO"/>
    <property type="match status" value="1"/>
</dbReference>
<feature type="transmembrane region" description="Helical" evidence="6">
    <location>
        <begin position="7"/>
        <end position="24"/>
    </location>
</feature>
<feature type="transmembrane region" description="Helical" evidence="6">
    <location>
        <begin position="77"/>
        <end position="94"/>
    </location>
</feature>
<gene>
    <name evidence="7" type="ORF">FDF70_10235</name>
</gene>
<evidence type="ECO:0000313" key="8">
    <source>
        <dbReference type="Proteomes" id="UP000486601"/>
    </source>
</evidence>
<feature type="transmembrane region" description="Helical" evidence="6">
    <location>
        <begin position="55"/>
        <end position="71"/>
    </location>
</feature>
<dbReference type="Pfam" id="PF06081">
    <property type="entry name" value="ArAE_1"/>
    <property type="match status" value="1"/>
</dbReference>
<evidence type="ECO:0000256" key="4">
    <source>
        <dbReference type="ARBA" id="ARBA00022989"/>
    </source>
</evidence>
<evidence type="ECO:0000256" key="2">
    <source>
        <dbReference type="ARBA" id="ARBA00022475"/>
    </source>
</evidence>
<evidence type="ECO:0000256" key="6">
    <source>
        <dbReference type="SAM" id="Phobius"/>
    </source>
</evidence>
<dbReference type="InterPro" id="IPR010343">
    <property type="entry name" value="ArAE_1"/>
</dbReference>
<dbReference type="AlphaFoldDB" id="A0A7X5SXM4"/>
<dbReference type="GO" id="GO:0005886">
    <property type="term" value="C:plasma membrane"/>
    <property type="evidence" value="ECO:0007669"/>
    <property type="project" value="UniProtKB-SubCell"/>
</dbReference>
<evidence type="ECO:0000313" key="7">
    <source>
        <dbReference type="EMBL" id="NFR61852.1"/>
    </source>
</evidence>
<name>A0A7X5SXM4_CLOSG</name>
<feature type="transmembrane region" description="Helical" evidence="6">
    <location>
        <begin position="30"/>
        <end position="48"/>
    </location>
</feature>
<dbReference type="RefSeq" id="WP_040108535.1">
    <property type="nucleotide sequence ID" value="NZ_CP084367.1"/>
</dbReference>
<evidence type="ECO:0000256" key="1">
    <source>
        <dbReference type="ARBA" id="ARBA00004651"/>
    </source>
</evidence>
<accession>A0A7X5SXM4</accession>
<organism evidence="7 8">
    <name type="scientific">Clostridium sporogenes</name>
    <dbReference type="NCBI Taxonomy" id="1509"/>
    <lineage>
        <taxon>Bacteria</taxon>
        <taxon>Bacillati</taxon>
        <taxon>Bacillota</taxon>
        <taxon>Clostridia</taxon>
        <taxon>Eubacteriales</taxon>
        <taxon>Clostridiaceae</taxon>
        <taxon>Clostridium</taxon>
    </lineage>
</organism>
<keyword evidence="4 6" id="KW-1133">Transmembrane helix</keyword>
<comment type="subcellular location">
    <subcellularLocation>
        <location evidence="1">Cell membrane</location>
        <topology evidence="1">Multi-pass membrane protein</topology>
    </subcellularLocation>
</comment>